<organism evidence="13 14">
    <name type="scientific">Panicum miliaceum</name>
    <name type="common">Proso millet</name>
    <name type="synonym">Broomcorn millet</name>
    <dbReference type="NCBI Taxonomy" id="4540"/>
    <lineage>
        <taxon>Eukaryota</taxon>
        <taxon>Viridiplantae</taxon>
        <taxon>Streptophyta</taxon>
        <taxon>Embryophyta</taxon>
        <taxon>Tracheophyta</taxon>
        <taxon>Spermatophyta</taxon>
        <taxon>Magnoliopsida</taxon>
        <taxon>Liliopsida</taxon>
        <taxon>Poales</taxon>
        <taxon>Poaceae</taxon>
        <taxon>PACMAD clade</taxon>
        <taxon>Panicoideae</taxon>
        <taxon>Panicodae</taxon>
        <taxon>Paniceae</taxon>
        <taxon>Panicinae</taxon>
        <taxon>Panicum</taxon>
        <taxon>Panicum sect. Panicum</taxon>
    </lineage>
</organism>
<feature type="compositionally biased region" description="Pro residues" evidence="9">
    <location>
        <begin position="260"/>
        <end position="273"/>
    </location>
</feature>
<dbReference type="OrthoDB" id="676979at2759"/>
<dbReference type="Gene3D" id="1.10.510.10">
    <property type="entry name" value="Transferase(Phosphotransferase) domain 1"/>
    <property type="match status" value="1"/>
</dbReference>
<dbReference type="InterPro" id="IPR011009">
    <property type="entry name" value="Kinase-like_dom_sf"/>
</dbReference>
<dbReference type="InterPro" id="IPR001245">
    <property type="entry name" value="Ser-Thr/Tyr_kinase_cat_dom"/>
</dbReference>
<keyword evidence="6 10" id="KW-1133">Transmembrane helix</keyword>
<evidence type="ECO:0000256" key="2">
    <source>
        <dbReference type="ARBA" id="ARBA00022614"/>
    </source>
</evidence>
<dbReference type="Proteomes" id="UP000275267">
    <property type="component" value="Unassembled WGS sequence"/>
</dbReference>
<dbReference type="STRING" id="4540.A0A3L6QUH1"/>
<dbReference type="InterPro" id="IPR001611">
    <property type="entry name" value="Leu-rich_rpt"/>
</dbReference>
<dbReference type="PROSITE" id="PS50011">
    <property type="entry name" value="PROTEIN_KINASE_DOM"/>
    <property type="match status" value="1"/>
</dbReference>
<gene>
    <name evidence="13" type="ORF">C2845_PM04G26690</name>
</gene>
<dbReference type="Gene3D" id="3.80.10.10">
    <property type="entry name" value="Ribonuclease Inhibitor"/>
    <property type="match status" value="1"/>
</dbReference>
<evidence type="ECO:0000256" key="10">
    <source>
        <dbReference type="SAM" id="Phobius"/>
    </source>
</evidence>
<dbReference type="GO" id="GO:0004713">
    <property type="term" value="F:protein tyrosine kinase activity"/>
    <property type="evidence" value="ECO:0007669"/>
    <property type="project" value="InterPro"/>
</dbReference>
<comment type="subcellular location">
    <subcellularLocation>
        <location evidence="1">Membrane</location>
    </subcellularLocation>
</comment>
<evidence type="ECO:0000256" key="9">
    <source>
        <dbReference type="SAM" id="MobiDB-lite"/>
    </source>
</evidence>
<reference evidence="14" key="1">
    <citation type="journal article" date="2019" name="Nat. Commun.">
        <title>The genome of broomcorn millet.</title>
        <authorList>
            <person name="Zou C."/>
            <person name="Miki D."/>
            <person name="Li D."/>
            <person name="Tang Q."/>
            <person name="Xiao L."/>
            <person name="Rajput S."/>
            <person name="Deng P."/>
            <person name="Jia W."/>
            <person name="Huang R."/>
            <person name="Zhang M."/>
            <person name="Sun Y."/>
            <person name="Hu J."/>
            <person name="Fu X."/>
            <person name="Schnable P.S."/>
            <person name="Li F."/>
            <person name="Zhang H."/>
            <person name="Feng B."/>
            <person name="Zhu X."/>
            <person name="Liu R."/>
            <person name="Schnable J.C."/>
            <person name="Zhu J.-K."/>
            <person name="Zhang H."/>
        </authorList>
    </citation>
    <scope>NUCLEOTIDE SEQUENCE [LARGE SCALE GENOMIC DNA]</scope>
</reference>
<sequence length="684" mass="73532">MSKPAHVQRASPPPPLVVSAAILLLLSALPRCQPYTYEQDVFAINGLYTALGAPQLPNWTTNGGDPCNEGWQGVSCVASNITSIILSGANLGGQLGNTLANFTSLITLDLSNNNIGGTIPDGLPVTMQKFFLSANQLSGSLPSTLSSLTLLTSMSLNNNQLSGDIPDVFLALTGLANLDFSSNNLTGPLPPSMGNLTALTSLHIQNNQLTGTLDVLQDLPFQDLNVENNLFSGPVPVKLLNLPNFKKDGNPFNTSIAPSAQPPAAPTPLPSVSPPARHVPSKQPSTSSSVPGGSTPGSGKHTVSTIKLVGYILIGVVSAVVIVLMAMYCLSKCKERKSRDDIYTKNKMGRVPQKLGEPKIKEMAEIKEPPVKLENNVGKASHVVSDAKEDHKLKMPTSAASNVVYDARDGQKSDSPVAAAPGVVAMKQKEHVIDMEKADNFVEEQLHSTQPVAQRSEKVIVNPSVRTRRRVPSVGKVDLTTTVKSFSIASLQQYTNNFSEENLIRDSRFGKVYLAELPDGELLEVLKIDAFNSKVPVDAFLELVVSISELRHPNILGLVGYCAEFEQRLLVYEHCSKMTLHDELHYVDDSSKPLSWNARLQVAVGAAKALQHLHDGCQPPIVHQNFEPSVVLLNSTLVVHISESGLASLASKSASQHEPEFRPPMSEVVQDLTRMVSNASKASM</sequence>
<feature type="compositionally biased region" description="Low complexity" evidence="9">
    <location>
        <begin position="284"/>
        <end position="299"/>
    </location>
</feature>
<dbReference type="Pfam" id="PF13855">
    <property type="entry name" value="LRR_8"/>
    <property type="match status" value="1"/>
</dbReference>
<name>A0A3L6QUH1_PANMI</name>
<dbReference type="PANTHER" id="PTHR48007">
    <property type="entry name" value="LEUCINE-RICH REPEAT RECEPTOR-LIKE PROTEIN KINASE PXC1"/>
    <property type="match status" value="1"/>
</dbReference>
<evidence type="ECO:0000256" key="1">
    <source>
        <dbReference type="ARBA" id="ARBA00004370"/>
    </source>
</evidence>
<dbReference type="InterPro" id="IPR032675">
    <property type="entry name" value="LRR_dom_sf"/>
</dbReference>
<dbReference type="InterPro" id="IPR013210">
    <property type="entry name" value="LRR_N_plant-typ"/>
</dbReference>
<feature type="chain" id="PRO_5018238475" evidence="11">
    <location>
        <begin position="35"/>
        <end position="684"/>
    </location>
</feature>
<proteinExistence type="predicted"/>
<feature type="transmembrane region" description="Helical" evidence="10">
    <location>
        <begin position="308"/>
        <end position="330"/>
    </location>
</feature>
<keyword evidence="8" id="KW-0675">Receptor</keyword>
<evidence type="ECO:0000259" key="12">
    <source>
        <dbReference type="PROSITE" id="PS50011"/>
    </source>
</evidence>
<evidence type="ECO:0000256" key="6">
    <source>
        <dbReference type="ARBA" id="ARBA00022989"/>
    </source>
</evidence>
<dbReference type="GO" id="GO:0005524">
    <property type="term" value="F:ATP binding"/>
    <property type="evidence" value="ECO:0007669"/>
    <property type="project" value="InterPro"/>
</dbReference>
<evidence type="ECO:0000256" key="5">
    <source>
        <dbReference type="ARBA" id="ARBA00022737"/>
    </source>
</evidence>
<evidence type="ECO:0000256" key="3">
    <source>
        <dbReference type="ARBA" id="ARBA00022692"/>
    </source>
</evidence>
<dbReference type="EMBL" id="PQIB02000011">
    <property type="protein sequence ID" value="RLM86385.1"/>
    <property type="molecule type" value="Genomic_DNA"/>
</dbReference>
<evidence type="ECO:0000256" key="11">
    <source>
        <dbReference type="SAM" id="SignalP"/>
    </source>
</evidence>
<dbReference type="InterPro" id="IPR046959">
    <property type="entry name" value="PRK1-6/SRF4-like"/>
</dbReference>
<dbReference type="PANTHER" id="PTHR48007:SF22">
    <property type="entry name" value="PROTEIN STRUBBELIG-RECEPTOR FAMILY 3-LIKE ISOFORM X1"/>
    <property type="match status" value="1"/>
</dbReference>
<dbReference type="FunFam" id="3.80.10.10:FF:000062">
    <property type="entry name" value="protein STRUBBELIG-RECEPTOR FAMILY 3"/>
    <property type="match status" value="1"/>
</dbReference>
<evidence type="ECO:0000313" key="13">
    <source>
        <dbReference type="EMBL" id="RLM86385.1"/>
    </source>
</evidence>
<dbReference type="FunFam" id="3.30.200.20:FF:000125">
    <property type="entry name" value="Protein STRUBBELIG-RECEPTOR FAMILY 8"/>
    <property type="match status" value="1"/>
</dbReference>
<dbReference type="Pfam" id="PF00560">
    <property type="entry name" value="LRR_1"/>
    <property type="match status" value="1"/>
</dbReference>
<dbReference type="SMART" id="SM00219">
    <property type="entry name" value="TyrKc"/>
    <property type="match status" value="1"/>
</dbReference>
<comment type="caution">
    <text evidence="13">The sequence shown here is derived from an EMBL/GenBank/DDBJ whole genome shotgun (WGS) entry which is preliminary data.</text>
</comment>
<dbReference type="AlphaFoldDB" id="A0A3L6QUH1"/>
<dbReference type="SUPFAM" id="SSF56112">
    <property type="entry name" value="Protein kinase-like (PK-like)"/>
    <property type="match status" value="1"/>
</dbReference>
<evidence type="ECO:0000256" key="7">
    <source>
        <dbReference type="ARBA" id="ARBA00023136"/>
    </source>
</evidence>
<evidence type="ECO:0000256" key="8">
    <source>
        <dbReference type="ARBA" id="ARBA00023170"/>
    </source>
</evidence>
<keyword evidence="14" id="KW-1185">Reference proteome</keyword>
<evidence type="ECO:0000256" key="4">
    <source>
        <dbReference type="ARBA" id="ARBA00022729"/>
    </source>
</evidence>
<dbReference type="Pfam" id="PF07714">
    <property type="entry name" value="PK_Tyr_Ser-Thr"/>
    <property type="match status" value="1"/>
</dbReference>
<dbReference type="Gene3D" id="3.30.200.20">
    <property type="entry name" value="Phosphorylase Kinase, domain 1"/>
    <property type="match status" value="1"/>
</dbReference>
<feature type="region of interest" description="Disordered" evidence="9">
    <location>
        <begin position="251"/>
        <end position="301"/>
    </location>
</feature>
<dbReference type="InterPro" id="IPR020635">
    <property type="entry name" value="Tyr_kinase_cat_dom"/>
</dbReference>
<keyword evidence="3 10" id="KW-0812">Transmembrane</keyword>
<accession>A0A3L6QUH1</accession>
<dbReference type="Pfam" id="PF08263">
    <property type="entry name" value="LRRNT_2"/>
    <property type="match status" value="1"/>
</dbReference>
<keyword evidence="5" id="KW-0677">Repeat</keyword>
<feature type="signal peptide" evidence="11">
    <location>
        <begin position="1"/>
        <end position="34"/>
    </location>
</feature>
<dbReference type="InterPro" id="IPR000719">
    <property type="entry name" value="Prot_kinase_dom"/>
</dbReference>
<dbReference type="GO" id="GO:0016020">
    <property type="term" value="C:membrane"/>
    <property type="evidence" value="ECO:0007669"/>
    <property type="project" value="UniProtKB-SubCell"/>
</dbReference>
<protein>
    <submittedName>
        <fullName evidence="13">Protein STRUBBELIG-RECEPTOR FAMILY 3 isoform X1</fullName>
    </submittedName>
</protein>
<feature type="domain" description="Protein kinase" evidence="12">
    <location>
        <begin position="498"/>
        <end position="684"/>
    </location>
</feature>
<keyword evidence="2" id="KW-0433">Leucine-rich repeat</keyword>
<dbReference type="SUPFAM" id="SSF52058">
    <property type="entry name" value="L domain-like"/>
    <property type="match status" value="1"/>
</dbReference>
<evidence type="ECO:0000313" key="14">
    <source>
        <dbReference type="Proteomes" id="UP000275267"/>
    </source>
</evidence>
<keyword evidence="4 11" id="KW-0732">Signal</keyword>
<keyword evidence="7 10" id="KW-0472">Membrane</keyword>